<sequence>MLAWIFRRAQAWGSPPSLDKAGNALSGMAFGAHQAGSCRLSPCLATAAAAAAAPDQQGRTNTKSVRAPIFGSASSSSYPILLLPLPGSTA</sequence>
<protein>
    <submittedName>
        <fullName evidence="1">Uncharacterized protein</fullName>
    </submittedName>
</protein>
<dbReference type="Proteomes" id="UP000242770">
    <property type="component" value="Unassembled WGS sequence"/>
</dbReference>
<evidence type="ECO:0000313" key="1">
    <source>
        <dbReference type="EMBL" id="CDW97295.1"/>
    </source>
</evidence>
<organism evidence="1 2">
    <name type="scientific">Sporisorium scitamineum</name>
    <dbReference type="NCBI Taxonomy" id="49012"/>
    <lineage>
        <taxon>Eukaryota</taxon>
        <taxon>Fungi</taxon>
        <taxon>Dikarya</taxon>
        <taxon>Basidiomycota</taxon>
        <taxon>Ustilaginomycotina</taxon>
        <taxon>Ustilaginomycetes</taxon>
        <taxon>Ustilaginales</taxon>
        <taxon>Ustilaginaceae</taxon>
        <taxon>Sporisorium</taxon>
    </lineage>
</organism>
<gene>
    <name evidence="1" type="primary">SSCI27830.1</name>
</gene>
<dbReference type="EMBL" id="CCFA01001496">
    <property type="protein sequence ID" value="CDW97295.1"/>
    <property type="molecule type" value="Genomic_DNA"/>
</dbReference>
<dbReference type="AlphaFoldDB" id="A0A0F7S8Q6"/>
<reference evidence="2" key="1">
    <citation type="submission" date="2014-06" db="EMBL/GenBank/DDBJ databases">
        <authorList>
            <person name="Berkman P.J."/>
        </authorList>
    </citation>
    <scope>NUCLEOTIDE SEQUENCE [LARGE SCALE GENOMIC DNA]</scope>
</reference>
<evidence type="ECO:0000313" key="2">
    <source>
        <dbReference type="Proteomes" id="UP000242770"/>
    </source>
</evidence>
<proteinExistence type="predicted"/>
<accession>A0A0F7S8Q6</accession>
<keyword evidence="2" id="KW-1185">Reference proteome</keyword>
<name>A0A0F7S8Q6_9BASI</name>